<dbReference type="PROSITE" id="PS50262">
    <property type="entry name" value="G_PROTEIN_RECEP_F1_2"/>
    <property type="match status" value="1"/>
</dbReference>
<feature type="domain" description="G-protein coupled receptors family 1 profile" evidence="11">
    <location>
        <begin position="41"/>
        <end position="326"/>
    </location>
</feature>
<protein>
    <submittedName>
        <fullName evidence="13">Histamine H3 receptor-like</fullName>
    </submittedName>
</protein>
<sequence length="326" mass="36622">MTVNQSTTSWEGFHETPWLSRAEKGLVVSAILVFAMVTVAGNLLTILAFRRDKKLRSNISNWYLVNLACADILVGSVTLSLDAVTFAQEPPMWLFGEIICKVYLVIDFVSTWQSIVAIILISLDRYRLVTRELKYKMYHTRKHAVVLCASSWVIISMVTILLVFGFPYLVDRQVFYQHSCDAEFLFHSSSAIVYTILTCFIPLPILIYLNLSVYINVRRRAMRRSGPLGCVAKQRAGFVNDEKARGGQTPSKTEEGLASTPTHIRQVTVPTTSRSGSVASIDHLSTKRNDKRHYKAAKTLAILVSAYFICWTPYNVALILSIIGSD</sequence>
<keyword evidence="12" id="KW-1185">Reference proteome</keyword>
<proteinExistence type="predicted"/>
<evidence type="ECO:0000256" key="5">
    <source>
        <dbReference type="ARBA" id="ARBA00023040"/>
    </source>
</evidence>
<dbReference type="GeneID" id="102801536"/>
<evidence type="ECO:0000256" key="7">
    <source>
        <dbReference type="ARBA" id="ARBA00023170"/>
    </source>
</evidence>
<organism evidence="12 13">
    <name type="scientific">Saccoglossus kowalevskii</name>
    <name type="common">Acorn worm</name>
    <dbReference type="NCBI Taxonomy" id="10224"/>
    <lineage>
        <taxon>Eukaryota</taxon>
        <taxon>Metazoa</taxon>
        <taxon>Hemichordata</taxon>
        <taxon>Enteropneusta</taxon>
        <taxon>Harrimaniidae</taxon>
        <taxon>Saccoglossus</taxon>
    </lineage>
</organism>
<evidence type="ECO:0000313" key="12">
    <source>
        <dbReference type="Proteomes" id="UP000694865"/>
    </source>
</evidence>
<name>A0ABM0MP00_SACKO</name>
<evidence type="ECO:0000256" key="1">
    <source>
        <dbReference type="ARBA" id="ARBA00004651"/>
    </source>
</evidence>
<accession>A0ABM0MP00</accession>
<keyword evidence="3 10" id="KW-0812">Transmembrane</keyword>
<feature type="transmembrane region" description="Helical" evidence="10">
    <location>
        <begin position="300"/>
        <end position="323"/>
    </location>
</feature>
<dbReference type="PRINTS" id="PR00237">
    <property type="entry name" value="GPCRRHODOPSN"/>
</dbReference>
<evidence type="ECO:0000256" key="8">
    <source>
        <dbReference type="ARBA" id="ARBA00023224"/>
    </source>
</evidence>
<keyword evidence="6 10" id="KW-0472">Membrane</keyword>
<evidence type="ECO:0000256" key="10">
    <source>
        <dbReference type="SAM" id="Phobius"/>
    </source>
</evidence>
<dbReference type="PANTHER" id="PTHR24247">
    <property type="entry name" value="5-HYDROXYTRYPTAMINE RECEPTOR"/>
    <property type="match status" value="1"/>
</dbReference>
<dbReference type="Proteomes" id="UP000694865">
    <property type="component" value="Unplaced"/>
</dbReference>
<feature type="transmembrane region" description="Helical" evidence="10">
    <location>
        <begin position="26"/>
        <end position="49"/>
    </location>
</feature>
<feature type="transmembrane region" description="Helical" evidence="10">
    <location>
        <begin position="190"/>
        <end position="215"/>
    </location>
</feature>
<dbReference type="SUPFAM" id="SSF81321">
    <property type="entry name" value="Family A G protein-coupled receptor-like"/>
    <property type="match status" value="1"/>
</dbReference>
<dbReference type="RefSeq" id="XP_006821741.1">
    <property type="nucleotide sequence ID" value="XM_006821678.1"/>
</dbReference>
<evidence type="ECO:0000256" key="9">
    <source>
        <dbReference type="SAM" id="MobiDB-lite"/>
    </source>
</evidence>
<keyword evidence="8" id="KW-0807">Transducer</keyword>
<keyword evidence="7" id="KW-0675">Receptor</keyword>
<comment type="subcellular location">
    <subcellularLocation>
        <location evidence="1">Cell membrane</location>
        <topology evidence="1">Multi-pass membrane protein</topology>
    </subcellularLocation>
</comment>
<evidence type="ECO:0000313" key="13">
    <source>
        <dbReference type="RefSeq" id="XP_006821741.1"/>
    </source>
</evidence>
<keyword evidence="5" id="KW-0297">G-protein coupled receptor</keyword>
<feature type="transmembrane region" description="Helical" evidence="10">
    <location>
        <begin position="61"/>
        <end position="81"/>
    </location>
</feature>
<feature type="transmembrane region" description="Helical" evidence="10">
    <location>
        <begin position="144"/>
        <end position="170"/>
    </location>
</feature>
<feature type="transmembrane region" description="Helical" evidence="10">
    <location>
        <begin position="101"/>
        <end position="123"/>
    </location>
</feature>
<evidence type="ECO:0000259" key="11">
    <source>
        <dbReference type="PROSITE" id="PS50262"/>
    </source>
</evidence>
<evidence type="ECO:0000256" key="6">
    <source>
        <dbReference type="ARBA" id="ARBA00023136"/>
    </source>
</evidence>
<dbReference type="Pfam" id="PF00001">
    <property type="entry name" value="7tm_1"/>
    <property type="match status" value="1"/>
</dbReference>
<dbReference type="InterPro" id="IPR017452">
    <property type="entry name" value="GPCR_Rhodpsn_7TM"/>
</dbReference>
<evidence type="ECO:0000256" key="2">
    <source>
        <dbReference type="ARBA" id="ARBA00022475"/>
    </source>
</evidence>
<reference evidence="13" key="1">
    <citation type="submission" date="2025-08" db="UniProtKB">
        <authorList>
            <consortium name="RefSeq"/>
        </authorList>
    </citation>
    <scope>IDENTIFICATION</scope>
    <source>
        <tissue evidence="13">Testes</tissue>
    </source>
</reference>
<evidence type="ECO:0000256" key="3">
    <source>
        <dbReference type="ARBA" id="ARBA00022692"/>
    </source>
</evidence>
<dbReference type="Gene3D" id="1.20.1070.10">
    <property type="entry name" value="Rhodopsin 7-helix transmembrane proteins"/>
    <property type="match status" value="1"/>
</dbReference>
<keyword evidence="4 10" id="KW-1133">Transmembrane helix</keyword>
<evidence type="ECO:0000256" key="4">
    <source>
        <dbReference type="ARBA" id="ARBA00022989"/>
    </source>
</evidence>
<gene>
    <name evidence="13" type="primary">LOC102801536</name>
</gene>
<feature type="region of interest" description="Disordered" evidence="9">
    <location>
        <begin position="242"/>
        <end position="261"/>
    </location>
</feature>
<dbReference type="InterPro" id="IPR000276">
    <property type="entry name" value="GPCR_Rhodpsn"/>
</dbReference>
<dbReference type="PANTHER" id="PTHR24247:SF195">
    <property type="entry name" value="G-PROTEIN COUPLED RECEPTORS FAMILY 1 PROFILE DOMAIN-CONTAINING PROTEIN"/>
    <property type="match status" value="1"/>
</dbReference>
<keyword evidence="2" id="KW-1003">Cell membrane</keyword>